<feature type="transmembrane region" description="Helical" evidence="6">
    <location>
        <begin position="106"/>
        <end position="130"/>
    </location>
</feature>
<evidence type="ECO:0000313" key="8">
    <source>
        <dbReference type="Proteomes" id="UP000650511"/>
    </source>
</evidence>
<protein>
    <submittedName>
        <fullName evidence="7">Sugar ABC transporter permease</fullName>
    </submittedName>
</protein>
<reference evidence="7" key="2">
    <citation type="submission" date="2020-09" db="EMBL/GenBank/DDBJ databases">
        <authorList>
            <person name="Sun Q."/>
            <person name="Zhou Y."/>
        </authorList>
    </citation>
    <scope>NUCLEOTIDE SEQUENCE</scope>
    <source>
        <strain evidence="7">CGMCC 1.14988</strain>
    </source>
</reference>
<gene>
    <name evidence="7" type="ORF">GCM10011354_04200</name>
</gene>
<evidence type="ECO:0000256" key="2">
    <source>
        <dbReference type="ARBA" id="ARBA00022475"/>
    </source>
</evidence>
<reference evidence="7" key="1">
    <citation type="journal article" date="2014" name="Int. J. Syst. Evol. Microbiol.">
        <title>Complete genome sequence of Corynebacterium casei LMG S-19264T (=DSM 44701T), isolated from a smear-ripened cheese.</title>
        <authorList>
            <consortium name="US DOE Joint Genome Institute (JGI-PGF)"/>
            <person name="Walter F."/>
            <person name="Albersmeier A."/>
            <person name="Kalinowski J."/>
            <person name="Ruckert C."/>
        </authorList>
    </citation>
    <scope>NUCLEOTIDE SEQUENCE</scope>
    <source>
        <strain evidence="7">CGMCC 1.14988</strain>
    </source>
</reference>
<evidence type="ECO:0000256" key="5">
    <source>
        <dbReference type="ARBA" id="ARBA00023136"/>
    </source>
</evidence>
<organism evidence="7 8">
    <name type="scientific">Egicoccus halophilus</name>
    <dbReference type="NCBI Taxonomy" id="1670830"/>
    <lineage>
        <taxon>Bacteria</taxon>
        <taxon>Bacillati</taxon>
        <taxon>Actinomycetota</taxon>
        <taxon>Nitriliruptoria</taxon>
        <taxon>Egicoccales</taxon>
        <taxon>Egicoccaceae</taxon>
        <taxon>Egicoccus</taxon>
    </lineage>
</organism>
<keyword evidence="4 6" id="KW-1133">Transmembrane helix</keyword>
<evidence type="ECO:0000256" key="4">
    <source>
        <dbReference type="ARBA" id="ARBA00022989"/>
    </source>
</evidence>
<keyword evidence="5 6" id="KW-0472">Membrane</keyword>
<keyword evidence="2" id="KW-1003">Cell membrane</keyword>
<dbReference type="GO" id="GO:0005886">
    <property type="term" value="C:plasma membrane"/>
    <property type="evidence" value="ECO:0007669"/>
    <property type="project" value="UniProtKB-SubCell"/>
</dbReference>
<keyword evidence="8" id="KW-1185">Reference proteome</keyword>
<feature type="transmembrane region" description="Helical" evidence="6">
    <location>
        <begin position="55"/>
        <end position="76"/>
    </location>
</feature>
<dbReference type="EMBL" id="BMHA01000001">
    <property type="protein sequence ID" value="GGI03471.1"/>
    <property type="molecule type" value="Genomic_DNA"/>
</dbReference>
<feature type="transmembrane region" description="Helical" evidence="6">
    <location>
        <begin position="25"/>
        <end position="43"/>
    </location>
</feature>
<accession>A0A8J3ESP8</accession>
<proteinExistence type="predicted"/>
<feature type="transmembrane region" description="Helical" evidence="6">
    <location>
        <begin position="297"/>
        <end position="323"/>
    </location>
</feature>
<name>A0A8J3ESP8_9ACTN</name>
<evidence type="ECO:0000256" key="1">
    <source>
        <dbReference type="ARBA" id="ARBA00004651"/>
    </source>
</evidence>
<feature type="transmembrane region" description="Helical" evidence="6">
    <location>
        <begin position="136"/>
        <end position="154"/>
    </location>
</feature>
<keyword evidence="3 6" id="KW-0812">Transmembrane</keyword>
<dbReference type="PANTHER" id="PTHR32196:SF72">
    <property type="entry name" value="RIBOSE IMPORT PERMEASE PROTEIN RBSC"/>
    <property type="match status" value="1"/>
</dbReference>
<dbReference type="Proteomes" id="UP000650511">
    <property type="component" value="Unassembled WGS sequence"/>
</dbReference>
<dbReference type="Pfam" id="PF02653">
    <property type="entry name" value="BPD_transp_2"/>
    <property type="match status" value="1"/>
</dbReference>
<evidence type="ECO:0000256" key="3">
    <source>
        <dbReference type="ARBA" id="ARBA00022692"/>
    </source>
</evidence>
<feature type="transmembrane region" description="Helical" evidence="6">
    <location>
        <begin position="227"/>
        <end position="249"/>
    </location>
</feature>
<comment type="caution">
    <text evidence="7">The sequence shown here is derived from an EMBL/GenBank/DDBJ whole genome shotgun (WGS) entry which is preliminary data.</text>
</comment>
<dbReference type="OrthoDB" id="9808136at2"/>
<dbReference type="AlphaFoldDB" id="A0A8J3ESP8"/>
<dbReference type="PANTHER" id="PTHR32196">
    <property type="entry name" value="ABC TRANSPORTER PERMEASE PROTEIN YPHD-RELATED-RELATED"/>
    <property type="match status" value="1"/>
</dbReference>
<dbReference type="InterPro" id="IPR001851">
    <property type="entry name" value="ABC_transp_permease"/>
</dbReference>
<sequence>MSATETRVTDSGGRPDVRDLLRNPVVLAGIVAVLLFVVGNLLVPGFGSYGTVMNVLRVAAFLGVIAAGQTIVILAGGEGIDLSVGKIATFSAIVVAQVSGGEDGRLLLAVATALLFCGLVGVVNGVGVAYLRIPPLVMTLGMVAVVQGIIRVYSGGQPEGRAPAALSQLVNARTVLGIRGSVWIWLIIAVGVVALLRRTTFGRRVYALGANRETAYLSGINVQRNLVLVYVASSLFAALGGVMLIGYSGAASISLADQYQLISIAAVVIGGTTLAGGVGGYLGTVIGAVVLQALTSLLVALNIGAAGRQIVNGLILIVLLSAYGRQRRLRQ</sequence>
<comment type="subcellular location">
    <subcellularLocation>
        <location evidence="1">Cell membrane</location>
        <topology evidence="1">Multi-pass membrane protein</topology>
    </subcellularLocation>
</comment>
<dbReference type="RefSeq" id="WP_130648434.1">
    <property type="nucleotide sequence ID" value="NZ_BMHA01000001.1"/>
</dbReference>
<evidence type="ECO:0000256" key="6">
    <source>
        <dbReference type="SAM" id="Phobius"/>
    </source>
</evidence>
<evidence type="ECO:0000313" key="7">
    <source>
        <dbReference type="EMBL" id="GGI03471.1"/>
    </source>
</evidence>
<dbReference type="CDD" id="cd06579">
    <property type="entry name" value="TM_PBP1_transp_AraH_like"/>
    <property type="match status" value="1"/>
</dbReference>
<dbReference type="GO" id="GO:0022857">
    <property type="term" value="F:transmembrane transporter activity"/>
    <property type="evidence" value="ECO:0007669"/>
    <property type="project" value="InterPro"/>
</dbReference>
<feature type="transmembrane region" description="Helical" evidence="6">
    <location>
        <begin position="175"/>
        <end position="196"/>
    </location>
</feature>
<feature type="transmembrane region" description="Helical" evidence="6">
    <location>
        <begin position="261"/>
        <end position="291"/>
    </location>
</feature>